<comment type="similarity">
    <text evidence="1">Belongs to the sulfatase family.</text>
</comment>
<dbReference type="Gene3D" id="3.40.720.10">
    <property type="entry name" value="Alkaline Phosphatase, subunit A"/>
    <property type="match status" value="1"/>
</dbReference>
<feature type="domain" description="N-sulphoglucosamine sulphohydrolase C-terminal" evidence="4">
    <location>
        <begin position="342"/>
        <end position="494"/>
    </location>
</feature>
<feature type="chain" id="PRO_5042163768" evidence="3">
    <location>
        <begin position="22"/>
        <end position="506"/>
    </location>
</feature>
<organism evidence="5 6">
    <name type="scientific">Haoranjiania flava</name>
    <dbReference type="NCBI Taxonomy" id="1856322"/>
    <lineage>
        <taxon>Bacteria</taxon>
        <taxon>Pseudomonadati</taxon>
        <taxon>Bacteroidota</taxon>
        <taxon>Chitinophagia</taxon>
        <taxon>Chitinophagales</taxon>
        <taxon>Chitinophagaceae</taxon>
        <taxon>Haoranjiania</taxon>
    </lineage>
</organism>
<dbReference type="PANTHER" id="PTHR43108:SF6">
    <property type="entry name" value="N-SULPHOGLUCOSAMINE SULPHOHYDROLASE"/>
    <property type="match status" value="1"/>
</dbReference>
<dbReference type="GO" id="GO:0016787">
    <property type="term" value="F:hydrolase activity"/>
    <property type="evidence" value="ECO:0007669"/>
    <property type="project" value="UniProtKB-KW"/>
</dbReference>
<dbReference type="AlphaFoldDB" id="A0AAE3LIV2"/>
<dbReference type="PANTHER" id="PTHR43108">
    <property type="entry name" value="N-ACETYLGLUCOSAMINE-6-SULFATASE FAMILY MEMBER"/>
    <property type="match status" value="1"/>
</dbReference>
<dbReference type="RefSeq" id="WP_263036500.1">
    <property type="nucleotide sequence ID" value="NZ_JAOTPL010000001.1"/>
</dbReference>
<evidence type="ECO:0000256" key="1">
    <source>
        <dbReference type="ARBA" id="ARBA00008779"/>
    </source>
</evidence>
<dbReference type="Proteomes" id="UP001209317">
    <property type="component" value="Unassembled WGS sequence"/>
</dbReference>
<evidence type="ECO:0000259" key="4">
    <source>
        <dbReference type="Pfam" id="PF16347"/>
    </source>
</evidence>
<evidence type="ECO:0000256" key="3">
    <source>
        <dbReference type="SAM" id="SignalP"/>
    </source>
</evidence>
<dbReference type="InterPro" id="IPR032506">
    <property type="entry name" value="SGSH_C"/>
</dbReference>
<feature type="signal peptide" evidence="3">
    <location>
        <begin position="1"/>
        <end position="21"/>
    </location>
</feature>
<dbReference type="InterPro" id="IPR017850">
    <property type="entry name" value="Alkaline_phosphatase_core_sf"/>
</dbReference>
<dbReference type="InterPro" id="IPR024607">
    <property type="entry name" value="Sulfatase_CS"/>
</dbReference>
<keyword evidence="2" id="KW-0378">Hydrolase</keyword>
<sequence length="506" mass="59016">MQNKKLFLSLLICMFAANLFARDTRPNILVIISDDHAYQAIGAYGAKFGASPQLDRLAKEGTVFENAFVTNSICGPSRAVFLTGKYSHINGFRDNFSSFNGSQPHFARHLTNAGYQTAWIGKWHLETQPQGFNYYKILPGQGEYYNPDFINMQNQKERHTGYVTNIITDFTIDYLKNRDTSKPFCVVVGEKATHRVWNPDTSDFDLFKNVVFPLPENFYDAYTHRKPAAVQTMNIRESMLMGYDLKMSNGEKFSHGGYGRMNPEQRARFDAHYLAIEKQLKRLNLQGNALVEWKFQQYMRDYLATAVSLDRNIGKIVDYIDSHGLRDNTVVIYTSDQGFYLGEHGWFDKRFMYEESFKTPLIIRYPKIIAPGSRKQEMVMNLDLAPTIMQLAGLPVPKDMQGQSLLPVFKNASVKQWRDKVYYHYFEWPNEHTVYPHFGVRNKRYKLIRFYKPELSWELYDLQKDRTEMKNVFNDPAYKNIVSSMKKELKTLIKKYRDTEAAKYLD</sequence>
<gene>
    <name evidence="5" type="ORF">OD355_00620</name>
</gene>
<dbReference type="EMBL" id="JAOTPL010000001">
    <property type="protein sequence ID" value="MCU7693012.1"/>
    <property type="molecule type" value="Genomic_DNA"/>
</dbReference>
<dbReference type="PROSITE" id="PS00523">
    <property type="entry name" value="SULFATASE_1"/>
    <property type="match status" value="1"/>
</dbReference>
<evidence type="ECO:0000313" key="5">
    <source>
        <dbReference type="EMBL" id="MCU7693012.1"/>
    </source>
</evidence>
<reference evidence="5" key="1">
    <citation type="submission" date="2022-10" db="EMBL/GenBank/DDBJ databases">
        <authorList>
            <person name="Kim H.S."/>
            <person name="Kim J.-S."/>
            <person name="Suh M.K."/>
            <person name="Eom M.K."/>
            <person name="Lee J.-S."/>
        </authorList>
    </citation>
    <scope>NUCLEOTIDE SEQUENCE</scope>
    <source>
        <strain evidence="5">LIP-5</strain>
    </source>
</reference>
<keyword evidence="6" id="KW-1185">Reference proteome</keyword>
<dbReference type="CDD" id="cd16031">
    <property type="entry name" value="G6S_like"/>
    <property type="match status" value="1"/>
</dbReference>
<keyword evidence="3" id="KW-0732">Signal</keyword>
<dbReference type="Pfam" id="PF16347">
    <property type="entry name" value="SGSH_C"/>
    <property type="match status" value="1"/>
</dbReference>
<comment type="caution">
    <text evidence="5">The sequence shown here is derived from an EMBL/GenBank/DDBJ whole genome shotgun (WGS) entry which is preliminary data.</text>
</comment>
<proteinExistence type="inferred from homology"/>
<protein>
    <submittedName>
        <fullName evidence="5">Sulfatase</fullName>
    </submittedName>
</protein>
<evidence type="ECO:0000256" key="2">
    <source>
        <dbReference type="ARBA" id="ARBA00022801"/>
    </source>
</evidence>
<dbReference type="SUPFAM" id="SSF53649">
    <property type="entry name" value="Alkaline phosphatase-like"/>
    <property type="match status" value="1"/>
</dbReference>
<accession>A0AAE3LIV2</accession>
<evidence type="ECO:0000313" key="6">
    <source>
        <dbReference type="Proteomes" id="UP001209317"/>
    </source>
</evidence>
<name>A0AAE3LIV2_9BACT</name>
<dbReference type="PROSITE" id="PS00149">
    <property type="entry name" value="SULFATASE_2"/>
    <property type="match status" value="1"/>
</dbReference>